<dbReference type="SUPFAM" id="SSF69318">
    <property type="entry name" value="Integrin alpha N-terminal domain"/>
    <property type="match status" value="1"/>
</dbReference>
<evidence type="ECO:0000256" key="1">
    <source>
        <dbReference type="ARBA" id="ARBA00022729"/>
    </source>
</evidence>
<evidence type="ECO:0008006" key="5">
    <source>
        <dbReference type="Google" id="ProtNLM"/>
    </source>
</evidence>
<dbReference type="EMBL" id="OMOI01000001">
    <property type="protein sequence ID" value="SPF77318.1"/>
    <property type="molecule type" value="Genomic_DNA"/>
</dbReference>
<name>A0A2R8AMQ4_9RHOB</name>
<reference evidence="3 4" key="1">
    <citation type="submission" date="2018-03" db="EMBL/GenBank/DDBJ databases">
        <authorList>
            <person name="Keele B.F."/>
        </authorList>
    </citation>
    <scope>NUCLEOTIDE SEQUENCE [LARGE SCALE GENOMIC DNA]</scope>
    <source>
        <strain evidence="3 4">CECT 8811</strain>
    </source>
</reference>
<dbReference type="RefSeq" id="WP_108857257.1">
    <property type="nucleotide sequence ID" value="NZ_OMOI01000001.1"/>
</dbReference>
<dbReference type="Proteomes" id="UP000244911">
    <property type="component" value="Unassembled WGS sequence"/>
</dbReference>
<accession>A0A2R8AMQ4</accession>
<proteinExistence type="predicted"/>
<sequence>MRGVKAALISFCLAAPAAADIASARYTEPTDRYGHGAVPGGEHGALEVTLNDGTRVLARVSGGVFEDTTPRLHDFDGDGAPEVVTVFSGDNTGAMVRIYGLHDGSLTMLGSNAPIGTRHRWLAVAGIADFNGDGEAEIAYVDRPHLARRLRLVTVDATQTPFTFKEIASVGGLTNHKYGSPDIEGGVRICPDQAPVVVTASANWSRVMEARLIDGEFEIAPIGKYNDPSSLAAALRCD</sequence>
<dbReference type="AlphaFoldDB" id="A0A2R8AMQ4"/>
<dbReference type="Pfam" id="PF13517">
    <property type="entry name" value="FG-GAP_3"/>
    <property type="match status" value="1"/>
</dbReference>
<evidence type="ECO:0000256" key="2">
    <source>
        <dbReference type="SAM" id="SignalP"/>
    </source>
</evidence>
<feature type="signal peptide" evidence="2">
    <location>
        <begin position="1"/>
        <end position="19"/>
    </location>
</feature>
<keyword evidence="4" id="KW-1185">Reference proteome</keyword>
<dbReference type="InterPro" id="IPR028994">
    <property type="entry name" value="Integrin_alpha_N"/>
</dbReference>
<dbReference type="OrthoDB" id="58662at2"/>
<evidence type="ECO:0000313" key="4">
    <source>
        <dbReference type="Proteomes" id="UP000244911"/>
    </source>
</evidence>
<evidence type="ECO:0000313" key="3">
    <source>
        <dbReference type="EMBL" id="SPF77318.1"/>
    </source>
</evidence>
<keyword evidence="1 2" id="KW-0732">Signal</keyword>
<dbReference type="InterPro" id="IPR013517">
    <property type="entry name" value="FG-GAP"/>
</dbReference>
<feature type="chain" id="PRO_5015323863" description="FG-GAP repeat protein" evidence="2">
    <location>
        <begin position="20"/>
        <end position="238"/>
    </location>
</feature>
<gene>
    <name evidence="3" type="ORF">ALP8811_02345</name>
</gene>
<protein>
    <recommendedName>
        <fullName evidence="5">FG-GAP repeat protein</fullName>
    </recommendedName>
</protein>
<organism evidence="3 4">
    <name type="scientific">Aliiroseovarius pelagivivens</name>
    <dbReference type="NCBI Taxonomy" id="1639690"/>
    <lineage>
        <taxon>Bacteria</taxon>
        <taxon>Pseudomonadati</taxon>
        <taxon>Pseudomonadota</taxon>
        <taxon>Alphaproteobacteria</taxon>
        <taxon>Rhodobacterales</taxon>
        <taxon>Paracoccaceae</taxon>
        <taxon>Aliiroseovarius</taxon>
    </lineage>
</organism>